<dbReference type="SUPFAM" id="SSF52096">
    <property type="entry name" value="ClpP/crotonase"/>
    <property type="match status" value="1"/>
</dbReference>
<comment type="caution">
    <text evidence="9">The sequence shown here is derived from an EMBL/GenBank/DDBJ whole genome shotgun (WGS) entry which is preliminary data.</text>
</comment>
<dbReference type="RefSeq" id="WP_209773594.1">
    <property type="nucleotide sequence ID" value="NZ_JAGGLO010000004.1"/>
</dbReference>
<evidence type="ECO:0000313" key="9">
    <source>
        <dbReference type="EMBL" id="MCA2096073.1"/>
    </source>
</evidence>
<dbReference type="InterPro" id="IPR029045">
    <property type="entry name" value="ClpP/crotonase-like_dom_sf"/>
</dbReference>
<dbReference type="InterPro" id="IPR023562">
    <property type="entry name" value="ClpP/TepA"/>
</dbReference>
<keyword evidence="4" id="KW-0378">Hydrolase</keyword>
<evidence type="ECO:0000256" key="4">
    <source>
        <dbReference type="ARBA" id="ARBA00022801"/>
    </source>
</evidence>
<dbReference type="InterPro" id="IPR001907">
    <property type="entry name" value="ClpP"/>
</dbReference>
<accession>A0ABS7YYL0</accession>
<evidence type="ECO:0000256" key="3">
    <source>
        <dbReference type="ARBA" id="ARBA00022670"/>
    </source>
</evidence>
<comment type="similarity">
    <text evidence="1 6">Belongs to the peptidase S14 family.</text>
</comment>
<keyword evidence="7" id="KW-0175">Coiled coil</keyword>
<evidence type="ECO:0000256" key="5">
    <source>
        <dbReference type="ARBA" id="ARBA00022825"/>
    </source>
</evidence>
<feature type="coiled-coil region" evidence="7">
    <location>
        <begin position="268"/>
        <end position="299"/>
    </location>
</feature>
<dbReference type="EMBL" id="JAIWIY010000001">
    <property type="protein sequence ID" value="MCA2096073.1"/>
    <property type="molecule type" value="Genomic_DNA"/>
</dbReference>
<evidence type="ECO:0000256" key="2">
    <source>
        <dbReference type="ARBA" id="ARBA00022490"/>
    </source>
</evidence>
<keyword evidence="2" id="KW-0963">Cytoplasm</keyword>
<dbReference type="CDD" id="cd07016">
    <property type="entry name" value="S14_ClpP_1"/>
    <property type="match status" value="1"/>
</dbReference>
<gene>
    <name evidence="9" type="ORF">LDJ82_03995</name>
</gene>
<organism evidence="9 10">
    <name type="scientific">Anaerococcus degeneri</name>
    <dbReference type="NCBI Taxonomy" id="361500"/>
    <lineage>
        <taxon>Bacteria</taxon>
        <taxon>Bacillati</taxon>
        <taxon>Bacillota</taxon>
        <taxon>Tissierellia</taxon>
        <taxon>Tissierellales</taxon>
        <taxon>Peptoniphilaceae</taxon>
        <taxon>Anaerococcus</taxon>
    </lineage>
</organism>
<dbReference type="Pfam" id="PF00574">
    <property type="entry name" value="CLP_protease"/>
    <property type="match status" value="1"/>
</dbReference>
<proteinExistence type="inferred from homology"/>
<keyword evidence="10" id="KW-1185">Reference proteome</keyword>
<dbReference type="Gene3D" id="3.90.226.10">
    <property type="entry name" value="2-enoyl-CoA Hydratase, Chain A, domain 1"/>
    <property type="match status" value="1"/>
</dbReference>
<keyword evidence="5" id="KW-0720">Serine protease</keyword>
<dbReference type="NCBIfam" id="NF045542">
    <property type="entry name" value="Clp_rel_HeadMat"/>
    <property type="match status" value="1"/>
</dbReference>
<reference evidence="10" key="1">
    <citation type="submission" date="2023-07" db="EMBL/GenBank/DDBJ databases">
        <title>FDA dAtabase for Regulatory Grade micrObial Sequences (FDA-ARGOS): Supporting development and validation of Infectious Disease Dx tests.</title>
        <authorList>
            <person name="Sproer C."/>
            <person name="Gronow S."/>
            <person name="Severitt S."/>
            <person name="Schroder I."/>
            <person name="Tallon L."/>
            <person name="Sadzewicz L."/>
            <person name="Zhao X."/>
            <person name="Boylan J."/>
            <person name="Ott S."/>
            <person name="Bowen H."/>
            <person name="Vavikolanu K."/>
            <person name="Hazen T."/>
            <person name="Aluvathingal J."/>
            <person name="Nadendla S."/>
            <person name="Lowell S."/>
            <person name="Myers T."/>
            <person name="Yan Y."/>
        </authorList>
    </citation>
    <scope>NUCLEOTIDE SEQUENCE [LARGE SCALE GENOMIC DNA]</scope>
    <source>
        <strain evidence="10">FDAARGOS_1538</strain>
    </source>
</reference>
<dbReference type="Proteomes" id="UP001198374">
    <property type="component" value="Unassembled WGS sequence"/>
</dbReference>
<feature type="region of interest" description="Disordered" evidence="8">
    <location>
        <begin position="342"/>
        <end position="380"/>
    </location>
</feature>
<evidence type="ECO:0000256" key="8">
    <source>
        <dbReference type="SAM" id="MobiDB-lite"/>
    </source>
</evidence>
<dbReference type="PRINTS" id="PR00127">
    <property type="entry name" value="CLPPROTEASEP"/>
</dbReference>
<dbReference type="PANTHER" id="PTHR10381:SF70">
    <property type="entry name" value="ATP-DEPENDENT CLP PROTEASE PROTEOLYTIC SUBUNIT"/>
    <property type="match status" value="1"/>
</dbReference>
<dbReference type="GO" id="GO:0006508">
    <property type="term" value="P:proteolysis"/>
    <property type="evidence" value="ECO:0007669"/>
    <property type="project" value="UniProtKB-KW"/>
</dbReference>
<sequence length="380" mass="42580">MKKNKTKKAWNFAMQEEGIAEVTIYGNISDKIDWELGEINPEFFSSDLAYLEQEDIKTLIIRINSAGGDVFAATAIYSRLKEFKAKKIVKIDGWAASAATIIAMAGDEIEIAPNGSLMIHDPLFGLEGYFNAKDLTKYIEQLETIKKSIINAYKTKTGKTEEELAQLMEAETWYTGQEAVDAGFCDRLMFEEADVAATADGQIKVNGVLMVSNFKNLPNMVLDHSQNHHANGNDFNIKSNERKEVKAMDENKETATTTENEVKEIKTVEELKEAYPELVKEIEEAAKKEELDRLQAIEEIAAPGAEEIVNEAKFKTKITAGEVAIKILNAQKLKGQNYIKDREKDVKNSGMDKVEGSQGQKTEERNEFLEAIDKAYPKTK</sequence>
<dbReference type="PANTHER" id="PTHR10381">
    <property type="entry name" value="ATP-DEPENDENT CLP PROTEASE PROTEOLYTIC SUBUNIT"/>
    <property type="match status" value="1"/>
</dbReference>
<evidence type="ECO:0000256" key="6">
    <source>
        <dbReference type="RuleBase" id="RU003567"/>
    </source>
</evidence>
<keyword evidence="3 9" id="KW-0645">Protease</keyword>
<evidence type="ECO:0000313" key="10">
    <source>
        <dbReference type="Proteomes" id="UP001198374"/>
    </source>
</evidence>
<name>A0ABS7YYL0_9FIRM</name>
<evidence type="ECO:0000256" key="7">
    <source>
        <dbReference type="SAM" id="Coils"/>
    </source>
</evidence>
<dbReference type="GO" id="GO:0008233">
    <property type="term" value="F:peptidase activity"/>
    <property type="evidence" value="ECO:0007669"/>
    <property type="project" value="UniProtKB-KW"/>
</dbReference>
<evidence type="ECO:0000256" key="1">
    <source>
        <dbReference type="ARBA" id="ARBA00007039"/>
    </source>
</evidence>
<protein>
    <recommendedName>
        <fullName evidence="6">ATP-dependent Clp protease proteolytic subunit</fullName>
    </recommendedName>
</protein>